<evidence type="ECO:0000256" key="1">
    <source>
        <dbReference type="SAM" id="SignalP"/>
    </source>
</evidence>
<dbReference type="AlphaFoldDB" id="A0A7J9FG27"/>
<organism evidence="2 3">
    <name type="scientific">Gossypium trilobum</name>
    <dbReference type="NCBI Taxonomy" id="34281"/>
    <lineage>
        <taxon>Eukaryota</taxon>
        <taxon>Viridiplantae</taxon>
        <taxon>Streptophyta</taxon>
        <taxon>Embryophyta</taxon>
        <taxon>Tracheophyta</taxon>
        <taxon>Spermatophyta</taxon>
        <taxon>Magnoliopsida</taxon>
        <taxon>eudicotyledons</taxon>
        <taxon>Gunneridae</taxon>
        <taxon>Pentapetalae</taxon>
        <taxon>rosids</taxon>
        <taxon>malvids</taxon>
        <taxon>Malvales</taxon>
        <taxon>Malvaceae</taxon>
        <taxon>Malvoideae</taxon>
        <taxon>Gossypium</taxon>
    </lineage>
</organism>
<evidence type="ECO:0008006" key="4">
    <source>
        <dbReference type="Google" id="ProtNLM"/>
    </source>
</evidence>
<protein>
    <recommendedName>
        <fullName evidence="4">Methyltransferase-related protein</fullName>
    </recommendedName>
</protein>
<feature type="chain" id="PRO_5029744945" description="Methyltransferase-related protein" evidence="1">
    <location>
        <begin position="17"/>
        <end position="88"/>
    </location>
</feature>
<reference evidence="2 3" key="1">
    <citation type="journal article" date="2019" name="Genome Biol. Evol.">
        <title>Insights into the evolution of the New World diploid cottons (Gossypium, subgenus Houzingenia) based on genome sequencing.</title>
        <authorList>
            <person name="Grover C.E."/>
            <person name="Arick M.A. 2nd"/>
            <person name="Thrash A."/>
            <person name="Conover J.L."/>
            <person name="Sanders W.S."/>
            <person name="Peterson D.G."/>
            <person name="Frelichowski J.E."/>
            <person name="Scheffler J.A."/>
            <person name="Scheffler B.E."/>
            <person name="Wendel J.F."/>
        </authorList>
    </citation>
    <scope>NUCLEOTIDE SEQUENCE [LARGE SCALE GENOMIC DNA]</scope>
    <source>
        <strain evidence="2">8</strain>
        <tissue evidence="2">Leaf</tissue>
    </source>
</reference>
<evidence type="ECO:0000313" key="3">
    <source>
        <dbReference type="Proteomes" id="UP000593568"/>
    </source>
</evidence>
<keyword evidence="1" id="KW-0732">Signal</keyword>
<dbReference type="EMBL" id="JABEZW010000013">
    <property type="protein sequence ID" value="MBA0783894.1"/>
    <property type="molecule type" value="Genomic_DNA"/>
</dbReference>
<dbReference type="PANTHER" id="PTHR34132">
    <property type="entry name" value="EMB|CAB87627.1-RELATED"/>
    <property type="match status" value="1"/>
</dbReference>
<dbReference type="Proteomes" id="UP000593568">
    <property type="component" value="Unassembled WGS sequence"/>
</dbReference>
<proteinExistence type="predicted"/>
<name>A0A7J9FG27_9ROSI</name>
<keyword evidence="3" id="KW-1185">Reference proteome</keyword>
<evidence type="ECO:0000313" key="2">
    <source>
        <dbReference type="EMBL" id="MBA0783894.1"/>
    </source>
</evidence>
<sequence length="88" mass="9796">MCPLRFLLVFLSAVLAGYVTWRTAHSSSNIDDDGGGNGNGNVVSEDSGKIVAIEKQEFSSKRMVQNAFWVFVDMASGKYLWRNFKNSE</sequence>
<accession>A0A7J9FG27</accession>
<gene>
    <name evidence="2" type="ORF">Gotri_001537</name>
</gene>
<dbReference type="PANTHER" id="PTHR34132:SF2">
    <property type="entry name" value="EMB|CAB87627.1-RELATED"/>
    <property type="match status" value="1"/>
</dbReference>
<comment type="caution">
    <text evidence="2">The sequence shown here is derived from an EMBL/GenBank/DDBJ whole genome shotgun (WGS) entry which is preliminary data.</text>
</comment>
<feature type="signal peptide" evidence="1">
    <location>
        <begin position="1"/>
        <end position="16"/>
    </location>
</feature>